<feature type="domain" description="Heterokaryon incompatibility" evidence="1">
    <location>
        <begin position="232"/>
        <end position="379"/>
    </location>
</feature>
<reference evidence="2" key="1">
    <citation type="submission" date="2022-10" db="EMBL/GenBank/DDBJ databases">
        <title>Tapping the CABI collections for fungal endophytes: first genome assemblies for Collariella, Neodidymelliopsis, Ascochyta clinopodiicola, Didymella pomorum, Didymosphaeria variabile, Neocosmospora piperis and Neocucurbitaria cava.</title>
        <authorList>
            <person name="Hill R."/>
        </authorList>
    </citation>
    <scope>NUCLEOTIDE SEQUENCE</scope>
    <source>
        <strain evidence="2">IMI 356815</strain>
    </source>
</reference>
<name>A0A9W8XRT7_9PLEO</name>
<evidence type="ECO:0000259" key="1">
    <source>
        <dbReference type="Pfam" id="PF06985"/>
    </source>
</evidence>
<evidence type="ECO:0000313" key="2">
    <source>
        <dbReference type="EMBL" id="KAJ4357955.1"/>
    </source>
</evidence>
<dbReference type="PANTHER" id="PTHR33112:SF12">
    <property type="entry name" value="HETEROKARYON INCOMPATIBILITY DOMAIN-CONTAINING PROTEIN"/>
    <property type="match status" value="1"/>
</dbReference>
<dbReference type="Proteomes" id="UP001140513">
    <property type="component" value="Unassembled WGS sequence"/>
</dbReference>
<dbReference type="OrthoDB" id="5428863at2759"/>
<dbReference type="RefSeq" id="XP_056074814.1">
    <property type="nucleotide sequence ID" value="XM_056211341.1"/>
</dbReference>
<dbReference type="EMBL" id="JAPEUX010000002">
    <property type="protein sequence ID" value="KAJ4357955.1"/>
    <property type="molecule type" value="Genomic_DNA"/>
</dbReference>
<keyword evidence="3" id="KW-1185">Reference proteome</keyword>
<dbReference type="AlphaFoldDB" id="A0A9W8XRT7"/>
<accession>A0A9W8XRT7</accession>
<protein>
    <recommendedName>
        <fullName evidence="1">Heterokaryon incompatibility domain-containing protein</fullName>
    </recommendedName>
</protein>
<dbReference type="PANTHER" id="PTHR33112">
    <property type="entry name" value="DOMAIN PROTEIN, PUTATIVE-RELATED"/>
    <property type="match status" value="1"/>
</dbReference>
<organism evidence="2 3">
    <name type="scientific">Didymosphaeria variabile</name>
    <dbReference type="NCBI Taxonomy" id="1932322"/>
    <lineage>
        <taxon>Eukaryota</taxon>
        <taxon>Fungi</taxon>
        <taxon>Dikarya</taxon>
        <taxon>Ascomycota</taxon>
        <taxon>Pezizomycotina</taxon>
        <taxon>Dothideomycetes</taxon>
        <taxon>Pleosporomycetidae</taxon>
        <taxon>Pleosporales</taxon>
        <taxon>Massarineae</taxon>
        <taxon>Didymosphaeriaceae</taxon>
        <taxon>Didymosphaeria</taxon>
    </lineage>
</organism>
<evidence type="ECO:0000313" key="3">
    <source>
        <dbReference type="Proteomes" id="UP001140513"/>
    </source>
</evidence>
<proteinExistence type="predicted"/>
<sequence length="784" mass="88409">MNSSNLPIRTHQSSTNFIPQFCKACLAFDDELSRIESLIEEPEPQAKSDSVPGPTQQLISLPPFPISKAQHIWDHSAACRCCRSLRDYVLRRLFSIVAANSPSTLHALSVSVAFLPHFPESTVPRLLLKAGVDIIAKETDSEHAPGVDEFYSTTPSSRDGLLVRAVGPRIDFAQMRQWISECRVSHGSECSRSQLPNDWGLVGLDTHDLEFYLIDVHRMCLAVSTMKAAPPYVALSYRWGDPACSTQCRLANLATMKAPGGLMSEHVVLAPTIQDAITFTREVGFRYLWVDALCIVQDDYERKATYLSLMGTVYADAALVLAILEGNADMGIAGIGHDRDISDTITLPTRSLIKTTRRITGKESFSDKTWATRGWTFQEGLFASKMLTIDNFASWHCPCANWMEEVSRPPQFIHEPPSQVSSKQPGKPQVASSTFLDFPRVPSYMSLAGYAQLIQSYNNRSLTMDSDALNAVAGVTGRLHSLFPDGFVQGLPQFYFDVALLWKPRSPLRRRVDAPGAPALSSWSWAAWHGDLDLDAWSDSHLVYDEPLTSRNNRIVDWQKLRCVKTKSGETKEEWQPIQFTFHIPRGRFEDPSVTEMPWAWHAHQDEDEEELAHGNVASRYFTYDPDDRKNHMQDMKFRFPFPPLERLRNVDRESWHVNLLKGKVQVASLKLDTQSLPNPTSAYSVEDAHLVNGADEKIGWLRLNLYDEQRPAHGTECELVAISERVVDARYRPLDTQVKDGACFYHVLWIERKGDVAYRRALGQVEKVAWERECAGEIEIILG</sequence>
<dbReference type="InterPro" id="IPR010730">
    <property type="entry name" value="HET"/>
</dbReference>
<gene>
    <name evidence="2" type="ORF">N0V89_002532</name>
</gene>
<comment type="caution">
    <text evidence="2">The sequence shown here is derived from an EMBL/GenBank/DDBJ whole genome shotgun (WGS) entry which is preliminary data.</text>
</comment>
<dbReference type="GeneID" id="80906062"/>
<dbReference type="Pfam" id="PF06985">
    <property type="entry name" value="HET"/>
    <property type="match status" value="1"/>
</dbReference>